<name>A0A1G6P0M7_9PROT</name>
<evidence type="ECO:0000313" key="2">
    <source>
        <dbReference type="Proteomes" id="UP000198925"/>
    </source>
</evidence>
<protein>
    <submittedName>
        <fullName evidence="1">Uncharacterized protein</fullName>
    </submittedName>
</protein>
<dbReference type="Proteomes" id="UP000198925">
    <property type="component" value="Unassembled WGS sequence"/>
</dbReference>
<proteinExistence type="predicted"/>
<evidence type="ECO:0000313" key="1">
    <source>
        <dbReference type="EMBL" id="SDC73820.1"/>
    </source>
</evidence>
<sequence>MPDTKYCMTIPSSHPHVVRLPISRGVLGDARFERTFQAVRYAAHRFSGHDCYIEAIYEDHQRVGYRFGFRAGINVLRLALYHEAVVQGRPFPLKGWAAR</sequence>
<organism evidence="1 2">
    <name type="scientific">Belnapia rosea</name>
    <dbReference type="NCBI Taxonomy" id="938405"/>
    <lineage>
        <taxon>Bacteria</taxon>
        <taxon>Pseudomonadati</taxon>
        <taxon>Pseudomonadota</taxon>
        <taxon>Alphaproteobacteria</taxon>
        <taxon>Acetobacterales</taxon>
        <taxon>Roseomonadaceae</taxon>
        <taxon>Belnapia</taxon>
    </lineage>
</organism>
<dbReference type="EMBL" id="FMZX01000002">
    <property type="protein sequence ID" value="SDC73820.1"/>
    <property type="molecule type" value="Genomic_DNA"/>
</dbReference>
<gene>
    <name evidence="1" type="ORF">SAMN04487779_1002229</name>
</gene>
<dbReference type="AlphaFoldDB" id="A0A1G6P0M7"/>
<accession>A0A1G6P0M7</accession>
<keyword evidence="2" id="KW-1185">Reference proteome</keyword>
<reference evidence="1 2" key="1">
    <citation type="submission" date="2016-10" db="EMBL/GenBank/DDBJ databases">
        <authorList>
            <person name="de Groot N.N."/>
        </authorList>
    </citation>
    <scope>NUCLEOTIDE SEQUENCE [LARGE SCALE GENOMIC DNA]</scope>
    <source>
        <strain evidence="1 2">CPCC 100156</strain>
    </source>
</reference>